<keyword evidence="2" id="KW-1185">Reference proteome</keyword>
<reference evidence="1" key="1">
    <citation type="submission" date="2021-12" db="EMBL/GenBank/DDBJ databases">
        <title>Discovery of the Pendulisporaceae a myxobacterial family with distinct sporulation behavior and unique specialized metabolism.</title>
        <authorList>
            <person name="Garcia R."/>
            <person name="Popoff A."/>
            <person name="Bader C.D."/>
            <person name="Loehr J."/>
            <person name="Walesch S."/>
            <person name="Walt C."/>
            <person name="Boldt J."/>
            <person name="Bunk B."/>
            <person name="Haeckl F.J.F.P.J."/>
            <person name="Gunesch A.P."/>
            <person name="Birkelbach J."/>
            <person name="Nuebel U."/>
            <person name="Pietschmann T."/>
            <person name="Bach T."/>
            <person name="Mueller R."/>
        </authorList>
    </citation>
    <scope>NUCLEOTIDE SEQUENCE</scope>
    <source>
        <strain evidence="1">MSr11367</strain>
    </source>
</reference>
<name>A0ABZ2KU67_9BACT</name>
<dbReference type="RefSeq" id="WP_394830899.1">
    <property type="nucleotide sequence ID" value="NZ_CP089929.1"/>
</dbReference>
<dbReference type="EMBL" id="CP089983">
    <property type="protein sequence ID" value="WXB01288.1"/>
    <property type="molecule type" value="Genomic_DNA"/>
</dbReference>
<accession>A0ABZ2KU67</accession>
<sequence>MDPLSGLGIWIWQLAACEHGKVPDIIAKAKRCGVSWVAVKAGESRSNGQVTRKLVDAFRAEGIECAAWWYSLPSTAPAQLALVRDLVENQGVRHLICDAEIEWESRHDDTGQVVPHDWRATARDFARRLREAVGPDTYLADAPWPIVSAHAGWPWKEFGAVLDARMDQCYWQLAKQGFARFAARADSNWSKLADGPPRCPIGCMVDYQGKEHAPVAELDEFLDHYAAAPARSLWSWQHLSAPEWEVLERRAACPEGEAPAAAAAV</sequence>
<proteinExistence type="predicted"/>
<dbReference type="Proteomes" id="UP001374803">
    <property type="component" value="Chromosome"/>
</dbReference>
<protein>
    <submittedName>
        <fullName evidence="1">Uncharacterized protein</fullName>
    </submittedName>
</protein>
<evidence type="ECO:0000313" key="2">
    <source>
        <dbReference type="Proteomes" id="UP001374803"/>
    </source>
</evidence>
<organism evidence="1 2">
    <name type="scientific">Pendulispora rubella</name>
    <dbReference type="NCBI Taxonomy" id="2741070"/>
    <lineage>
        <taxon>Bacteria</taxon>
        <taxon>Pseudomonadati</taxon>
        <taxon>Myxococcota</taxon>
        <taxon>Myxococcia</taxon>
        <taxon>Myxococcales</taxon>
        <taxon>Sorangiineae</taxon>
        <taxon>Pendulisporaceae</taxon>
        <taxon>Pendulispora</taxon>
    </lineage>
</organism>
<evidence type="ECO:0000313" key="1">
    <source>
        <dbReference type="EMBL" id="WXB01288.1"/>
    </source>
</evidence>
<dbReference type="Gene3D" id="3.20.20.80">
    <property type="entry name" value="Glycosidases"/>
    <property type="match status" value="1"/>
</dbReference>
<gene>
    <name evidence="1" type="ORF">LVJ94_30765</name>
</gene>